<reference evidence="3 4" key="1">
    <citation type="submission" date="2017-01" db="EMBL/GenBank/DDBJ databases">
        <title>A Red Light-Sensitive Sensory Rhodopsin I From Haloarcula taiwanensis, A New Haloarchaeon Isolated From Taiwan.</title>
        <authorList>
            <person name="Yang C.-S."/>
            <person name="Han Y.-A."/>
            <person name="Chen P.-C."/>
            <person name="Ng W.V."/>
            <person name="Chen T.-W."/>
        </authorList>
    </citation>
    <scope>NUCLEOTIDE SEQUENCE [LARGE SCALE GENOMIC DNA]</scope>
    <source>
        <strain evidence="3 4">Taiwanensis</strain>
    </source>
</reference>
<dbReference type="Proteomes" id="UP000242917">
    <property type="component" value="Chromosome I"/>
</dbReference>
<evidence type="ECO:0000313" key="3">
    <source>
        <dbReference type="EMBL" id="AUG48039.1"/>
    </source>
</evidence>
<evidence type="ECO:0000313" key="4">
    <source>
        <dbReference type="Proteomes" id="UP000242917"/>
    </source>
</evidence>
<accession>A0A2H4ZZY0</accession>
<dbReference type="NCBIfam" id="TIGR02537">
    <property type="entry name" value="arch_flag_Nterm"/>
    <property type="match status" value="1"/>
</dbReference>
<proteinExistence type="predicted"/>
<dbReference type="PANTHER" id="PTHR38138:SF1">
    <property type="entry name" value="ARCHAEAL TYPE IV PILIN N-TERMINAL DOMAIN-CONTAINING PROTEIN"/>
    <property type="match status" value="1"/>
</dbReference>
<dbReference type="InterPro" id="IPR012859">
    <property type="entry name" value="Pilin_N_archaeal"/>
</dbReference>
<feature type="transmembrane region" description="Helical" evidence="1">
    <location>
        <begin position="12"/>
        <end position="38"/>
    </location>
</feature>
<evidence type="ECO:0000259" key="2">
    <source>
        <dbReference type="Pfam" id="PF07790"/>
    </source>
</evidence>
<gene>
    <name evidence="3" type="ORF">BVU17_11105</name>
</gene>
<keyword evidence="1" id="KW-0472">Membrane</keyword>
<evidence type="ECO:0000256" key="1">
    <source>
        <dbReference type="SAM" id="Phobius"/>
    </source>
</evidence>
<dbReference type="Pfam" id="PF07790">
    <property type="entry name" value="Pilin_N"/>
    <property type="match status" value="1"/>
</dbReference>
<dbReference type="AlphaFoldDB" id="A0A2H4ZZY0"/>
<feature type="domain" description="Archaeal Type IV pilin N-terminal" evidence="2">
    <location>
        <begin position="11"/>
        <end position="90"/>
    </location>
</feature>
<protein>
    <submittedName>
        <fullName evidence="3">Type IV pilin</fullName>
    </submittedName>
</protein>
<keyword evidence="1" id="KW-0812">Transmembrane</keyword>
<sequence length="182" mass="18582">MAGRNLPSARRGVSPVVGVVLMLVISVLLAATVSSVVFSASSDLNQQTPTVARSTGEFVIGPSGRCGENTVTIRHDGGDPVPADELEVAVGLPDNGARIVALPVSGTALSARNTADPDNVVYDYCVGGVIANGGQRWSAGRIIAFQLNAGGGTVEPGDSIEVRVVHAPTNGVLVEAELTARR</sequence>
<dbReference type="PANTHER" id="PTHR38138">
    <property type="entry name" value="VNG6441H"/>
    <property type="match status" value="1"/>
</dbReference>
<organism evidence="3 4">
    <name type="scientific">Haloarcula taiwanensis</name>
    <dbReference type="NCBI Taxonomy" id="1932004"/>
    <lineage>
        <taxon>Archaea</taxon>
        <taxon>Methanobacteriati</taxon>
        <taxon>Methanobacteriota</taxon>
        <taxon>Stenosarchaea group</taxon>
        <taxon>Halobacteria</taxon>
        <taxon>Halobacteriales</taxon>
        <taxon>Haloarculaceae</taxon>
        <taxon>Haloarcula</taxon>
    </lineage>
</organism>
<dbReference type="InterPro" id="IPR013373">
    <property type="entry name" value="Flagellin/pilin_N_arc"/>
</dbReference>
<dbReference type="EMBL" id="CP019154">
    <property type="protein sequence ID" value="AUG48039.1"/>
    <property type="molecule type" value="Genomic_DNA"/>
</dbReference>
<name>A0A2H4ZZY0_9EURY</name>
<keyword evidence="4" id="KW-1185">Reference proteome</keyword>
<dbReference type="KEGG" id="hta:BVU17_11105"/>
<keyword evidence="1" id="KW-1133">Transmembrane helix</keyword>